<dbReference type="Proteomes" id="UP001138709">
    <property type="component" value="Unassembled WGS sequence"/>
</dbReference>
<evidence type="ECO:0000313" key="2">
    <source>
        <dbReference type="Proteomes" id="UP001138709"/>
    </source>
</evidence>
<proteinExistence type="predicted"/>
<keyword evidence="2" id="KW-1185">Reference proteome</keyword>
<reference evidence="1" key="2">
    <citation type="journal article" date="2021" name="Syst. Appl. Microbiol.">
        <title>Roseomonas hellenica sp. nov., isolated from roots of wild-growing Alkanna tinctoria.</title>
        <authorList>
            <person name="Rat A."/>
            <person name="Naranjo H.D."/>
            <person name="Lebbe L."/>
            <person name="Cnockaert M."/>
            <person name="Krigas N."/>
            <person name="Grigoriadou K."/>
            <person name="Maloupa E."/>
            <person name="Willems A."/>
        </authorList>
    </citation>
    <scope>NUCLEOTIDE SEQUENCE</scope>
    <source>
        <strain evidence="1">LMG 31228</strain>
    </source>
</reference>
<evidence type="ECO:0000313" key="1">
    <source>
        <dbReference type="EMBL" id="MBR0681130.1"/>
    </source>
</evidence>
<dbReference type="Gene3D" id="3.60.15.10">
    <property type="entry name" value="Ribonuclease Z/Hydroxyacylglutathione hydrolase-like"/>
    <property type="match status" value="1"/>
</dbReference>
<feature type="non-terminal residue" evidence="1">
    <location>
        <position position="1"/>
    </location>
</feature>
<name>A0A9X9XBP4_9PROT</name>
<dbReference type="EMBL" id="JAAEDL010000009">
    <property type="protein sequence ID" value="MBR0681130.1"/>
    <property type="molecule type" value="Genomic_DNA"/>
</dbReference>
<dbReference type="AlphaFoldDB" id="A0A9X9XBP4"/>
<gene>
    <name evidence="1" type="ORF">GXW74_11580</name>
</gene>
<comment type="caution">
    <text evidence="1">The sequence shown here is derived from an EMBL/GenBank/DDBJ whole genome shotgun (WGS) entry which is preliminary data.</text>
</comment>
<organism evidence="1 2">
    <name type="scientific">Neoroseomonas eburnea</name>
    <dbReference type="NCBI Taxonomy" id="1346889"/>
    <lineage>
        <taxon>Bacteria</taxon>
        <taxon>Pseudomonadati</taxon>
        <taxon>Pseudomonadota</taxon>
        <taxon>Alphaproteobacteria</taxon>
        <taxon>Acetobacterales</taxon>
        <taxon>Acetobacteraceae</taxon>
        <taxon>Neoroseomonas</taxon>
    </lineage>
</organism>
<accession>A0A9X9XBP4</accession>
<dbReference type="InterPro" id="IPR036866">
    <property type="entry name" value="RibonucZ/Hydroxyglut_hydro"/>
</dbReference>
<sequence length="43" mass="4566">AAPLLLLPSIQVNIRAGRFPPAESNGVRYLLVPVTPRKADALA</sequence>
<reference evidence="1" key="1">
    <citation type="submission" date="2020-01" db="EMBL/GenBank/DDBJ databases">
        <authorList>
            <person name="Rat A."/>
        </authorList>
    </citation>
    <scope>NUCLEOTIDE SEQUENCE</scope>
    <source>
        <strain evidence="1">LMG 31228</strain>
    </source>
</reference>
<protein>
    <submittedName>
        <fullName evidence="1">MBL fold metallo-hydrolase</fullName>
    </submittedName>
</protein>